<keyword evidence="8 15" id="KW-0489">Methyltransferase</keyword>
<evidence type="ECO:0000259" key="17">
    <source>
        <dbReference type="Pfam" id="PF01746"/>
    </source>
</evidence>
<evidence type="ECO:0000256" key="12">
    <source>
        <dbReference type="ARBA" id="ARBA00029736"/>
    </source>
</evidence>
<organism evidence="18 19">
    <name type="scientific">Candidatus Competibacter phosphatis</name>
    <dbReference type="NCBI Taxonomy" id="221280"/>
    <lineage>
        <taxon>Bacteria</taxon>
        <taxon>Pseudomonadati</taxon>
        <taxon>Pseudomonadota</taxon>
        <taxon>Gammaproteobacteria</taxon>
        <taxon>Candidatus Competibacteraceae</taxon>
        <taxon>Candidatus Competibacter</taxon>
    </lineage>
</organism>
<proteinExistence type="inferred from homology"/>
<dbReference type="PANTHER" id="PTHR46417">
    <property type="entry name" value="TRNA (GUANINE-N(1)-)-METHYLTRANSFERASE"/>
    <property type="match status" value="1"/>
</dbReference>
<keyword evidence="10 15" id="KW-0949">S-adenosyl-L-methionine</keyword>
<dbReference type="CDD" id="cd18080">
    <property type="entry name" value="TrmD-like"/>
    <property type="match status" value="1"/>
</dbReference>
<evidence type="ECO:0000256" key="8">
    <source>
        <dbReference type="ARBA" id="ARBA00022603"/>
    </source>
</evidence>
<dbReference type="PANTHER" id="PTHR46417:SF1">
    <property type="entry name" value="TRNA (GUANINE-N(1)-)-METHYLTRANSFERASE"/>
    <property type="match status" value="1"/>
</dbReference>
<dbReference type="SUPFAM" id="SSF75217">
    <property type="entry name" value="alpha/beta knot"/>
    <property type="match status" value="1"/>
</dbReference>
<evidence type="ECO:0000256" key="2">
    <source>
        <dbReference type="ARBA" id="ARBA00004496"/>
    </source>
</evidence>
<dbReference type="GO" id="GO:0052906">
    <property type="term" value="F:tRNA (guanine(37)-N1)-methyltransferase activity"/>
    <property type="evidence" value="ECO:0007669"/>
    <property type="project" value="UniProtKB-EC"/>
</dbReference>
<dbReference type="InterPro" id="IPR029028">
    <property type="entry name" value="Alpha/beta_knot_MTases"/>
</dbReference>
<dbReference type="PIRSF" id="PIRSF000386">
    <property type="entry name" value="tRNA_mtase"/>
    <property type="match status" value="1"/>
</dbReference>
<feature type="binding site" evidence="15">
    <location>
        <position position="113"/>
    </location>
    <ligand>
        <name>S-adenosyl-L-methionine</name>
        <dbReference type="ChEBI" id="CHEBI:59789"/>
    </ligand>
</feature>
<feature type="binding site" evidence="15">
    <location>
        <begin position="133"/>
        <end position="138"/>
    </location>
    <ligand>
        <name>S-adenosyl-L-methionine</name>
        <dbReference type="ChEBI" id="CHEBI:59789"/>
    </ligand>
</feature>
<evidence type="ECO:0000256" key="4">
    <source>
        <dbReference type="ARBA" id="ARBA00011738"/>
    </source>
</evidence>
<evidence type="ECO:0000256" key="15">
    <source>
        <dbReference type="HAMAP-Rule" id="MF_00605"/>
    </source>
</evidence>
<dbReference type="Proteomes" id="UP000760480">
    <property type="component" value="Unassembled WGS sequence"/>
</dbReference>
<dbReference type="HAMAP" id="MF_00605">
    <property type="entry name" value="TrmD"/>
    <property type="match status" value="1"/>
</dbReference>
<dbReference type="Gene3D" id="1.10.1270.20">
    <property type="entry name" value="tRNA(m1g37)methyltransferase, domain 2"/>
    <property type="match status" value="1"/>
</dbReference>
<dbReference type="EC" id="2.1.1.228" evidence="5 15"/>
<sequence length="263" mass="29374">MRVDVVTLFPGMVETLLRFGVTGRAVERGLLRVVTWDPRDDAHDRHRTVDDRPYGGGPGMVMKVQPLRDTLQRARAAAQPSGKTIYLSPQGRPLTQDGVRELALDTRLILLAGRYEGIDERLIATEVDEEWSIGDYVLSGGELAALVLIDAVARLLPGALNGSESAEQDSFMDGLLDCPHYTRPEEIEGRRVPAVLLSGDHAAIARWRRREALGRTWLRRPDLLARRRLVTEDQALLDEFIREYQEKQGAPAPPDNLLEQRGA</sequence>
<evidence type="ECO:0000256" key="16">
    <source>
        <dbReference type="RuleBase" id="RU003464"/>
    </source>
</evidence>
<keyword evidence="9 15" id="KW-0808">Transferase</keyword>
<evidence type="ECO:0000256" key="5">
    <source>
        <dbReference type="ARBA" id="ARBA00012807"/>
    </source>
</evidence>
<evidence type="ECO:0000313" key="19">
    <source>
        <dbReference type="Proteomes" id="UP000760480"/>
    </source>
</evidence>
<comment type="caution">
    <text evidence="18">The sequence shown here is derived from an EMBL/GenBank/DDBJ whole genome shotgun (WGS) entry which is preliminary data.</text>
</comment>
<dbReference type="InterPro" id="IPR016009">
    <property type="entry name" value="tRNA_MeTrfase_TRMD/TRM10"/>
</dbReference>
<dbReference type="EMBL" id="SPMZ01000017">
    <property type="protein sequence ID" value="NMQ18925.1"/>
    <property type="molecule type" value="Genomic_DNA"/>
</dbReference>
<comment type="catalytic activity">
    <reaction evidence="14 15 16">
        <text>guanosine(37) in tRNA + S-adenosyl-L-methionine = N(1)-methylguanosine(37) in tRNA + S-adenosyl-L-homocysteine + H(+)</text>
        <dbReference type="Rhea" id="RHEA:36899"/>
        <dbReference type="Rhea" id="RHEA-COMP:10145"/>
        <dbReference type="Rhea" id="RHEA-COMP:10147"/>
        <dbReference type="ChEBI" id="CHEBI:15378"/>
        <dbReference type="ChEBI" id="CHEBI:57856"/>
        <dbReference type="ChEBI" id="CHEBI:59789"/>
        <dbReference type="ChEBI" id="CHEBI:73542"/>
        <dbReference type="ChEBI" id="CHEBI:74269"/>
        <dbReference type="EC" id="2.1.1.228"/>
    </reaction>
</comment>
<evidence type="ECO:0000256" key="6">
    <source>
        <dbReference type="ARBA" id="ARBA00014679"/>
    </source>
</evidence>
<evidence type="ECO:0000313" key="18">
    <source>
        <dbReference type="EMBL" id="NMQ18925.1"/>
    </source>
</evidence>
<dbReference type="GO" id="GO:0032259">
    <property type="term" value="P:methylation"/>
    <property type="evidence" value="ECO:0007669"/>
    <property type="project" value="UniProtKB-KW"/>
</dbReference>
<dbReference type="InterPro" id="IPR023148">
    <property type="entry name" value="tRNA_m1G_MeTrfase_C_sf"/>
</dbReference>
<dbReference type="Pfam" id="PF01746">
    <property type="entry name" value="tRNA_m1G_MT"/>
    <property type="match status" value="1"/>
</dbReference>
<evidence type="ECO:0000256" key="13">
    <source>
        <dbReference type="ARBA" id="ARBA00033392"/>
    </source>
</evidence>
<dbReference type="RefSeq" id="WP_169248188.1">
    <property type="nucleotide sequence ID" value="NZ_SPMZ01000017.1"/>
</dbReference>
<dbReference type="NCBIfam" id="TIGR00088">
    <property type="entry name" value="trmD"/>
    <property type="match status" value="1"/>
</dbReference>
<comment type="subunit">
    <text evidence="4 15 16">Homodimer.</text>
</comment>
<name>A0ABX1THR8_9GAMM</name>
<gene>
    <name evidence="15 18" type="primary">trmD</name>
    <name evidence="18" type="ORF">E4P82_06710</name>
</gene>
<evidence type="ECO:0000256" key="3">
    <source>
        <dbReference type="ARBA" id="ARBA00007630"/>
    </source>
</evidence>
<evidence type="ECO:0000256" key="14">
    <source>
        <dbReference type="ARBA" id="ARBA00047783"/>
    </source>
</evidence>
<comment type="subcellular location">
    <subcellularLocation>
        <location evidence="2 15 16">Cytoplasm</location>
    </subcellularLocation>
</comment>
<evidence type="ECO:0000256" key="11">
    <source>
        <dbReference type="ARBA" id="ARBA00022694"/>
    </source>
</evidence>
<evidence type="ECO:0000256" key="7">
    <source>
        <dbReference type="ARBA" id="ARBA00022490"/>
    </source>
</evidence>
<keyword evidence="19" id="KW-1185">Reference proteome</keyword>
<dbReference type="Gene3D" id="3.40.1280.10">
    <property type="match status" value="1"/>
</dbReference>
<comment type="similarity">
    <text evidence="3 15 16">Belongs to the RNA methyltransferase TrmD family.</text>
</comment>
<comment type="function">
    <text evidence="1 15 16">Specifically methylates guanosine-37 in various tRNAs.</text>
</comment>
<keyword evidence="11 15" id="KW-0819">tRNA processing</keyword>
<dbReference type="InterPro" id="IPR029026">
    <property type="entry name" value="tRNA_m1G_MTases_N"/>
</dbReference>
<accession>A0ABX1THR8</accession>
<evidence type="ECO:0000256" key="1">
    <source>
        <dbReference type="ARBA" id="ARBA00002634"/>
    </source>
</evidence>
<keyword evidence="7 15" id="KW-0963">Cytoplasm</keyword>
<protein>
    <recommendedName>
        <fullName evidence="6 15">tRNA (guanine-N(1)-)-methyltransferase</fullName>
        <ecNumber evidence="5 15">2.1.1.228</ecNumber>
    </recommendedName>
    <alternativeName>
        <fullName evidence="12 15">M1G-methyltransferase</fullName>
    </alternativeName>
    <alternativeName>
        <fullName evidence="13 15">tRNA [GM37] methyltransferase</fullName>
    </alternativeName>
</protein>
<feature type="domain" description="tRNA methyltransferase TRMD/TRM10-type" evidence="17">
    <location>
        <begin position="1"/>
        <end position="225"/>
    </location>
</feature>
<evidence type="ECO:0000256" key="9">
    <source>
        <dbReference type="ARBA" id="ARBA00022679"/>
    </source>
</evidence>
<evidence type="ECO:0000256" key="10">
    <source>
        <dbReference type="ARBA" id="ARBA00022691"/>
    </source>
</evidence>
<dbReference type="InterPro" id="IPR002649">
    <property type="entry name" value="tRNA_m1G_MeTrfase_TrmD"/>
</dbReference>
<dbReference type="NCBIfam" id="NF000648">
    <property type="entry name" value="PRK00026.1"/>
    <property type="match status" value="1"/>
</dbReference>
<reference evidence="18 19" key="1">
    <citation type="submission" date="2019-03" db="EMBL/GenBank/DDBJ databases">
        <title>Metabolic reconstructions from genomes of highly enriched 'Candidatus Accumulibacter' and 'Candidatus Competibacter' bioreactor populations.</title>
        <authorList>
            <person name="Annavajhala M.K."/>
            <person name="Welles L."/>
            <person name="Abbas B."/>
            <person name="Sorokin D."/>
            <person name="Park H."/>
            <person name="Van Loosdrecht M."/>
            <person name="Chandran K."/>
        </authorList>
    </citation>
    <scope>NUCLEOTIDE SEQUENCE [LARGE SCALE GENOMIC DNA]</scope>
    <source>
        <strain evidence="18 19">SBR_G</strain>
    </source>
</reference>